<feature type="domain" description="Glucose-methanol-choline oxidoreductase C-terminal" evidence="6">
    <location>
        <begin position="365"/>
        <end position="490"/>
    </location>
</feature>
<evidence type="ECO:0000256" key="1">
    <source>
        <dbReference type="ARBA" id="ARBA00001974"/>
    </source>
</evidence>
<evidence type="ECO:0000259" key="6">
    <source>
        <dbReference type="Pfam" id="PF05199"/>
    </source>
</evidence>
<accession>A0ABT7QUH6</accession>
<dbReference type="Gene3D" id="3.50.50.60">
    <property type="entry name" value="FAD/NAD(P)-binding domain"/>
    <property type="match status" value="2"/>
</dbReference>
<dbReference type="InterPro" id="IPR007867">
    <property type="entry name" value="GMC_OxRtase_C"/>
</dbReference>
<dbReference type="PANTHER" id="PTHR42784">
    <property type="entry name" value="PYRANOSE 2-OXIDASE"/>
    <property type="match status" value="1"/>
</dbReference>
<keyword evidence="5" id="KW-0560">Oxidoreductase</keyword>
<dbReference type="RefSeq" id="WP_289402304.1">
    <property type="nucleotide sequence ID" value="NZ_JAQIBC010000007.1"/>
</dbReference>
<dbReference type="InterPro" id="IPR036188">
    <property type="entry name" value="FAD/NAD-bd_sf"/>
</dbReference>
<evidence type="ECO:0000313" key="7">
    <source>
        <dbReference type="EMBL" id="MDM5264397.1"/>
    </source>
</evidence>
<keyword evidence="8" id="KW-1185">Reference proteome</keyword>
<evidence type="ECO:0000256" key="3">
    <source>
        <dbReference type="ARBA" id="ARBA00022630"/>
    </source>
</evidence>
<protein>
    <submittedName>
        <fullName evidence="7">GMC family oxidoreductase</fullName>
    </submittedName>
</protein>
<name>A0ABT7QUH6_9BACT</name>
<sequence>MLYNLNMFSHDPFKNKRFDICIIGAGIAGITLALSLDTKFNVLLLEGGGMDYSEESQELYRGESTGFDSSYPIKHRGGRWLGGSSNLWAGRCHPYTDSDFKKREYIQYSGWPISKKDLDPYHEKTREILDLPPKTQNVFYKGWTDVVEKPNEYFSPLDFMYSFPPTNFKIKYEDTLRKSKNIFCYVNANLTDMALNEELSDVSAIQVRNYKEGVFEAYADTFVLAAGGIENPRLLLNFNKQLSKGIGNDNDLVGRFFSDHPHSHIAYFLLEDDAADAFLNKEKPETMQYATSVLTPTEKFQDKEKMENYILRVTPNTFVFSKSVHFRHKLKSIICATDITRNIVEKYTSCEDYEGYFLLLQEQEPNPKSRVTLGEERDRFGLKRPIVNWTFVENDMQTAKKAIIPFAKSFAASGMGRVKIDDWVLQKNIQFDTKHTSGGFHHMGTTRMAHSPKEGVVDKNTKVFGIGNLYIAGSSVFPTGGCANPTYTIVQMTLRLADHLNV</sequence>
<keyword evidence="3" id="KW-0285">Flavoprotein</keyword>
<keyword evidence="4" id="KW-0274">FAD</keyword>
<dbReference type="Proteomes" id="UP001169066">
    <property type="component" value="Unassembled WGS sequence"/>
</dbReference>
<proteinExistence type="inferred from homology"/>
<dbReference type="SUPFAM" id="SSF51905">
    <property type="entry name" value="FAD/NAD(P)-binding domain"/>
    <property type="match status" value="1"/>
</dbReference>
<comment type="similarity">
    <text evidence="2">Belongs to the GMC oxidoreductase family.</text>
</comment>
<evidence type="ECO:0000256" key="2">
    <source>
        <dbReference type="ARBA" id="ARBA00010790"/>
    </source>
</evidence>
<evidence type="ECO:0000256" key="5">
    <source>
        <dbReference type="ARBA" id="ARBA00023002"/>
    </source>
</evidence>
<dbReference type="InterPro" id="IPR051473">
    <property type="entry name" value="P2Ox-like"/>
</dbReference>
<gene>
    <name evidence="7" type="ORF">PF327_09335</name>
</gene>
<dbReference type="EMBL" id="JAQIBC010000007">
    <property type="protein sequence ID" value="MDM5264397.1"/>
    <property type="molecule type" value="Genomic_DNA"/>
</dbReference>
<dbReference type="Pfam" id="PF05199">
    <property type="entry name" value="GMC_oxred_C"/>
    <property type="match status" value="1"/>
</dbReference>
<evidence type="ECO:0000313" key="8">
    <source>
        <dbReference type="Proteomes" id="UP001169066"/>
    </source>
</evidence>
<evidence type="ECO:0000256" key="4">
    <source>
        <dbReference type="ARBA" id="ARBA00022827"/>
    </source>
</evidence>
<dbReference type="PANTHER" id="PTHR42784:SF1">
    <property type="entry name" value="PYRANOSE 2-OXIDASE"/>
    <property type="match status" value="1"/>
</dbReference>
<comment type="cofactor">
    <cofactor evidence="1">
        <name>FAD</name>
        <dbReference type="ChEBI" id="CHEBI:57692"/>
    </cofactor>
</comment>
<comment type="caution">
    <text evidence="7">The sequence shown here is derived from an EMBL/GenBank/DDBJ whole genome shotgun (WGS) entry which is preliminary data.</text>
</comment>
<reference evidence="7" key="1">
    <citation type="submission" date="2023-01" db="EMBL/GenBank/DDBJ databases">
        <title>Sulfurovum sp. XTW-4 genome assembly.</title>
        <authorList>
            <person name="Wang J."/>
        </authorList>
    </citation>
    <scope>NUCLEOTIDE SEQUENCE</scope>
    <source>
        <strain evidence="7">XTW-4</strain>
    </source>
</reference>
<organism evidence="7 8">
    <name type="scientific">Sulfurovum xiamenensis</name>
    <dbReference type="NCBI Taxonomy" id="3019066"/>
    <lineage>
        <taxon>Bacteria</taxon>
        <taxon>Pseudomonadati</taxon>
        <taxon>Campylobacterota</taxon>
        <taxon>Epsilonproteobacteria</taxon>
        <taxon>Campylobacterales</taxon>
        <taxon>Sulfurovaceae</taxon>
        <taxon>Sulfurovum</taxon>
    </lineage>
</organism>